<comment type="caution">
    <text evidence="6">The sequence shown here is derived from an EMBL/GenBank/DDBJ whole genome shotgun (WGS) entry which is preliminary data.</text>
</comment>
<feature type="domain" description="PI3K/PI4K catalytic" evidence="3">
    <location>
        <begin position="3568"/>
        <end position="3887"/>
    </location>
</feature>
<dbReference type="PROSITE" id="PS51189">
    <property type="entry name" value="FAT"/>
    <property type="match status" value="1"/>
</dbReference>
<dbReference type="PROSITE" id="PS51190">
    <property type="entry name" value="FATC"/>
    <property type="match status" value="1"/>
</dbReference>
<dbReference type="EMBL" id="JACVVK020000309">
    <property type="protein sequence ID" value="KAK7479142.1"/>
    <property type="molecule type" value="Genomic_DNA"/>
</dbReference>
<evidence type="ECO:0000259" key="5">
    <source>
        <dbReference type="PROSITE" id="PS51190"/>
    </source>
</evidence>
<evidence type="ECO:0008006" key="8">
    <source>
        <dbReference type="Google" id="ProtNLM"/>
    </source>
</evidence>
<organism evidence="6 7">
    <name type="scientific">Batillaria attramentaria</name>
    <dbReference type="NCBI Taxonomy" id="370345"/>
    <lineage>
        <taxon>Eukaryota</taxon>
        <taxon>Metazoa</taxon>
        <taxon>Spiralia</taxon>
        <taxon>Lophotrochozoa</taxon>
        <taxon>Mollusca</taxon>
        <taxon>Gastropoda</taxon>
        <taxon>Caenogastropoda</taxon>
        <taxon>Sorbeoconcha</taxon>
        <taxon>Cerithioidea</taxon>
        <taxon>Batillariidae</taxon>
        <taxon>Batillaria</taxon>
    </lineage>
</organism>
<evidence type="ECO:0000256" key="2">
    <source>
        <dbReference type="SAM" id="MobiDB-lite"/>
    </source>
</evidence>
<dbReference type="Gene3D" id="1.25.10.10">
    <property type="entry name" value="Leucine-rich Repeat Variant"/>
    <property type="match status" value="2"/>
</dbReference>
<dbReference type="InterPro" id="IPR050517">
    <property type="entry name" value="DDR_Repair_Kinase"/>
</dbReference>
<dbReference type="SUPFAM" id="SSF56112">
    <property type="entry name" value="Protein kinase-like (PK-like)"/>
    <property type="match status" value="1"/>
</dbReference>
<dbReference type="InterPro" id="IPR011009">
    <property type="entry name" value="Kinase-like_dom_sf"/>
</dbReference>
<comment type="similarity">
    <text evidence="1">Belongs to the PI3/PI4-kinase family. TRA1 subfamily.</text>
</comment>
<dbReference type="InterPro" id="IPR000403">
    <property type="entry name" value="PI3/4_kinase_cat_dom"/>
</dbReference>
<evidence type="ECO:0000313" key="7">
    <source>
        <dbReference type="Proteomes" id="UP001519460"/>
    </source>
</evidence>
<dbReference type="SUPFAM" id="SSF48452">
    <property type="entry name" value="TPR-like"/>
    <property type="match status" value="1"/>
</dbReference>
<feature type="region of interest" description="Disordered" evidence="2">
    <location>
        <begin position="484"/>
        <end position="554"/>
    </location>
</feature>
<feature type="compositionally biased region" description="Basic and acidic residues" evidence="2">
    <location>
        <begin position="2589"/>
        <end position="2600"/>
    </location>
</feature>
<proteinExistence type="inferred from homology"/>
<gene>
    <name evidence="6" type="ORF">BaRGS_00029583</name>
</gene>
<dbReference type="InterPro" id="IPR046807">
    <property type="entry name" value="Tra1_central"/>
</dbReference>
<dbReference type="InterPro" id="IPR011989">
    <property type="entry name" value="ARM-like"/>
</dbReference>
<feature type="compositionally biased region" description="Polar residues" evidence="2">
    <location>
        <begin position="2087"/>
        <end position="2096"/>
    </location>
</feature>
<dbReference type="PANTHER" id="PTHR11139:SF1">
    <property type="entry name" value="TRANSFORMATION_TRANSCRIPTION DOMAIN-ASSOCIATED PROTEIN"/>
    <property type="match status" value="1"/>
</dbReference>
<accession>A0ABD0JVY5</accession>
<dbReference type="SMART" id="SM01343">
    <property type="entry name" value="FATC"/>
    <property type="match status" value="1"/>
</dbReference>
<evidence type="ECO:0000259" key="3">
    <source>
        <dbReference type="PROSITE" id="PS50290"/>
    </source>
</evidence>
<dbReference type="Pfam" id="PF02259">
    <property type="entry name" value="FAT"/>
    <property type="match status" value="1"/>
</dbReference>
<dbReference type="GO" id="GO:0004672">
    <property type="term" value="F:protein kinase activity"/>
    <property type="evidence" value="ECO:0007669"/>
    <property type="project" value="UniProtKB-ARBA"/>
</dbReference>
<feature type="region of interest" description="Disordered" evidence="2">
    <location>
        <begin position="2580"/>
        <end position="2603"/>
    </location>
</feature>
<dbReference type="PROSITE" id="PS50290">
    <property type="entry name" value="PI3_4_KINASE_3"/>
    <property type="match status" value="1"/>
</dbReference>
<dbReference type="InterPro" id="IPR046805">
    <property type="entry name" value="Tra1_ring"/>
</dbReference>
<reference evidence="6 7" key="1">
    <citation type="journal article" date="2023" name="Sci. Data">
        <title>Genome assembly of the Korean intertidal mud-creeper Batillaria attramentaria.</title>
        <authorList>
            <person name="Patra A.K."/>
            <person name="Ho P.T."/>
            <person name="Jun S."/>
            <person name="Lee S.J."/>
            <person name="Kim Y."/>
            <person name="Won Y.J."/>
        </authorList>
    </citation>
    <scope>NUCLEOTIDE SEQUENCE [LARGE SCALE GENOMIC DNA]</scope>
    <source>
        <strain evidence="6">Wonlab-2016</strain>
    </source>
</reference>
<dbReference type="Pfam" id="PF20175">
    <property type="entry name" value="Tra1_central"/>
    <property type="match status" value="1"/>
</dbReference>
<feature type="domain" description="FATC" evidence="5">
    <location>
        <begin position="3891"/>
        <end position="3923"/>
    </location>
</feature>
<dbReference type="InterPro" id="IPR003151">
    <property type="entry name" value="PIK-rel_kinase_FAT"/>
</dbReference>
<feature type="region of interest" description="Disordered" evidence="2">
    <location>
        <begin position="3287"/>
        <end position="3374"/>
    </location>
</feature>
<feature type="domain" description="FAT" evidence="4">
    <location>
        <begin position="2709"/>
        <end position="3280"/>
    </location>
</feature>
<feature type="compositionally biased region" description="Low complexity" evidence="2">
    <location>
        <begin position="3327"/>
        <end position="3356"/>
    </location>
</feature>
<dbReference type="Pfam" id="PF00454">
    <property type="entry name" value="PI3_PI4_kinase"/>
    <property type="match status" value="1"/>
</dbReference>
<dbReference type="SUPFAM" id="SSF48371">
    <property type="entry name" value="ARM repeat"/>
    <property type="match status" value="3"/>
</dbReference>
<dbReference type="Pfam" id="PF20206">
    <property type="entry name" value="Tra1_ring"/>
    <property type="match status" value="1"/>
</dbReference>
<keyword evidence="7" id="KW-1185">Reference proteome</keyword>
<evidence type="ECO:0000259" key="4">
    <source>
        <dbReference type="PROSITE" id="PS51189"/>
    </source>
</evidence>
<dbReference type="InterPro" id="IPR016024">
    <property type="entry name" value="ARM-type_fold"/>
</dbReference>
<dbReference type="Proteomes" id="UP001519460">
    <property type="component" value="Unassembled WGS sequence"/>
</dbReference>
<protein>
    <recommendedName>
        <fullName evidence="8">Transformation/transcription domain-associated protein</fullName>
    </recommendedName>
</protein>
<dbReference type="CDD" id="cd05163">
    <property type="entry name" value="PIKK_TRRAP"/>
    <property type="match status" value="1"/>
</dbReference>
<dbReference type="SMART" id="SM00146">
    <property type="entry name" value="PI3Kc"/>
    <property type="match status" value="1"/>
</dbReference>
<feature type="region of interest" description="Disordered" evidence="2">
    <location>
        <begin position="2035"/>
        <end position="2097"/>
    </location>
</feature>
<evidence type="ECO:0000313" key="6">
    <source>
        <dbReference type="EMBL" id="KAK7479142.1"/>
    </source>
</evidence>
<dbReference type="PANTHER" id="PTHR11139">
    <property type="entry name" value="ATAXIA TELANGIECTASIA MUTATED ATM -RELATED"/>
    <property type="match status" value="1"/>
</dbReference>
<sequence length="3923" mass="443314">MLGSPLSPHDTAAQLTTFKSYVSLIGDSTPGIVEKKLKAAQELSENFETVVNSPQYPQFLQEAMRVFLKILEEGEPQFIAEQNMQHLRKVLLEILHRIPCNEHLKKYIQPVLSLMFRLLKTDNEENVLVCIRIILELHKQFRPQMNEEIQDFLQFVKGIYSSLPSHLPKIFEPRPQRKVKDMTEINVELWLQDIYTLTPVVTDKKNADGQNITYNIIPRGVQSLKVLAELPIIVVLMYQLYKASVQPDMLEFIPLIMNTITLQPKPHHMTDPAFNKEVFVDFIAAQIKTLSFLAYIIKIYQNPVNSHSQQMVQGLLGLLSLCPQEVAHLRKELLIAARHILSTELRNKFVPYIEKLFDENILIGSGWTTHDSLRPLAYSTLADLVHHVRSALPLHDLSLAVSLFSKNVHDESLPSTIQTMSCKLLLNLMECIRVKSEQENGNGRELLMRMLEVFVLKFKTIAKVQLPQILARCKQGNQTASGTAASAAATTQGESKPGSSTSATAPPTPSTAEPKTPGAGMSDIRMLPPETPKDDKLYPGLTTPETKDTTDKPTSRFGVCPSQFSVYSVVDCRGLVKTLVCGVKTITWGVLTCKAIGNADPSLVTNKQFQPKETLVYSRLVKYALQALDIYTINVATNGQTFVRPAAVQSVRTKEEKEVLEHFAGVFTMMSPLTFREIFSTCIQFVVERINQNYALQIVANAFLANLSTSSTFATILINFLLGCMEEMGANLERSNLCLKMHKLVFGSVSLFAAENEQMLKPHLHNLVNRSMELALSAKEPYNFFLLLRGLFRSIGGGSHDLLYQEFLPLLPTLLQGLNSLQSGLHRQHMKDLFVELCLTVPVRLSSLLPYLPLLMDPLVSALNGSQTLVSQGLRTLELCVDNLQPDFLYDHIQPVRAELMQALWRTLRNPQDNIAHVAFRVLGKFGGGNRKMLREPQRLNYNDKETVGPCINIHFQDCKQFVSLPVEKAIDAALMSLKSSSTDSFNRRQAWELIKCFLISVMSLEDDKTTMSHLFTHPSFVDKDVAAPPSPGANNMQLYKNPDAHSRKVHEQALTGMFVAAAIKELHSSALPFMACMVRHYTMIAISQQCGPFSMVGEKQNKLQGMDTQILVDALAVIMGHEEKELCKPGNLALALMLDTATTTLGSKDRACQLPLFEYLVDKMCSLCYDRAWYAKYGGCLAIKFMYERLALKWVLEHQFLFLKALLFVIMDLTSEVSSGAIDLAKTNLRSMLAMCAKEIPADSTSEELLAVQKRSFHDISYELVRQVTSPNKLVRETAMSSLRLLAETTGRTVTAIMEPHKEVLQDMIPPKKHLLRHQPINAQIGLMEGNTYCTTLEPRLFTIDVNIVEHNVFFTELQSLCEADDAMLLKLPCYKNVTNLIPLRKSALGALAACHYIASRREKIFTILHKALNSSNSELQEAAHECMKKFISGCTIDTETVYSAIRPLLQMLGDYRSLSLNVIQRISSLVQLFPTAFNEKLCDQLQAHLKKWLEVAAINQKSGQPPKPAGQVLSQEMQTCAAILDIFHLLPAASNKLIEPLTTLVLLGERTLLIEKGSPFREPLMKFLIRYPSPTMDLFLTENALKDQQWGRCLVYFLKHKDGKLFRDVMESNPVRLTVMLTGQMHVGGVTTASLNVEPTELQFQAMRILTILVKHNDTWLSQHQSIIKKLLDIWMSDEFLARHKKVDELDFVYWKEPAMLVKCLLNYFRNKTQEVELLFQILRCFMHRFIPQFQFVRDFIEDTVANTFPVEWKRRAFFKFVEVFHDPTWPQELKAKIFQYVLIPCFHSSFERGEGDLLVGGPPAPELDNDDNVISVFINRIIDPDNPFATSDSVRIHLLQFSSLLVDQASAHIHDAANKKQGNKLRRLMTFAWPCLLSKNCVDPATKYHGHLLLAHIIAKFAIHKRIVLQVFHSLLKAHAHEARPVVRPALDILTPAMPGRMEDGNGMLTHWTKKITVEEGHSVGQLTHILGLVVRHYKIYYPVRHHLIQQMITSLHRLGFTASSTMEHRRLAVDLADVIIKWELQRIKDEAEMSSDVPETGVDSPVPGPSSAAVGGVKRPSSSESSQDAKRFRHSSGAVGSDSGRSQTSTSDVGKPIEKQYCDSVVNFLLRMACQVNEASAAIGSPGELLARRCVSLLKTVLKPDVWPNAELKVVWFDKLLTSVSSHQPNLNNICTALELLTFLLGILKREQILATFKPLQRGISVCMTCPNTKVIRAVHSLLTRLTSHFPTEPVTSNVASKYEELECLYACVSKVIYEGLTNYEKATNGSPSQLFSTLMILKAACQHNHCYIDRLITTFMKVLHKMAREHLQPTTTPETTPAVASELLILSLDLVKNRVGVMSMEMRKSFIGTILVGLIEKTPDNKVMKAITKMVEDWVKIKTPVAINQSPIVREKAILLMKLMQNVERRFPDDHELNAQFLDLVNYIYKDDSLSGSELTSKLEPAFLAGLRCTQPAIRHKFVEVFENSIPRRVFDRLLYITCSQNWEAMGSHFWIKQTTELLLSVAVSGTAIQSSSPMNLLPSACSVINMADSQERATFANILRIKEENMDVELVDPTKDDSAFVKEEEIDMELNGEGSGAASDKEGTKPEPQDPKQNLQTLLQRQAKFLETCREVKTVQYLTALSQLSHSNTDLAHTTWLDLFPRIWKILSEKQQQMLGGELIPFLCSGSHVVQKDCHPSAIHTLVEALSMCVPPVPIRPAVLKYLGKTHNLWHRSCLLLEQMVYDNSPLPAIRARPGSEYEFEPPAANPQQEVMDALCDLYSLLKEEDMWAGLWQKRARYPETNIAIAYEQHGFFEQAQNAYEAAMAKARQDHNSAPAMPSVIPEYRLWEEHWIRSSKELNQWDILLEYANNKGNTNPYLVLESAWRVPNWALMKDALAQVELSCPKEVVWKVNLYRGYIAICHPDDHHLNMIERLVEVSSNLAIKEWRRLPSIVSHIHVPLLQAAQQIMELQEAMQISQGLQPSNITRSSSVHDMKAIVKTWKNRLPMISDDLSHWSDIFTWRQHHYQFIVNHYDSQNQQDANNHSMLGVHASAQAIIHFGKIARKHFLTGVCLDTLSRIHTIPSVPIVDCFQKIRQQVKCYLQMSSVMGKNELSEGLEVIESTNLKFFSKEMTAEFYALKGMFLAQINRSEEANKAFSAAVQMHDTLVKAWALWGEYLEGVFTREKNIQHGEYALTCYLHACRHQNEGKSRKYLAKVLWLLTYDDDKLRLATAVDKYCVGVPPIQWLPWIPQLLTCMVRNEGKLIMNLLSQVGRMYPQAVYFPIRTLYLTLKIEQRERHKSGGETPPGGARSGATPTTPVGASVPPQMPVTPPAPQDPSSSAATPSPSSLLGASSDAASSSQQSGQRVGGQLGQSDTGPIKAPAPMWRCSRIMHMQRELHPTILASLEGIVDQMVWFRENWYEEVLRQLRQGLGKLQEAVITPHTLNFMKKLVSTFGVGIENVSSASSNYSSAASESLARRAQATAQDPIFQKMKSQFTTDFDFNVPGSNKLHNLISKLKKWIKLLEAKTKSLPKSFLIEEKCRFLSNFSLSTAEVELPGEFLLPKHSHYYTRIARFMPRVEIVQKHNTAARRLNIRGHNGKIYPYLVVNDACMTESRREERVLQLLRMLNHFLTKQKETSRRLLYFTVPRVVAVSPQMRLVEDNPASISLLDIYKQRCSKRGIEHDAPIQRYYERLATVQARGSQASHQVVRDILKEAQTNMVPRGLLKEWALHTFLSATDFWTFRKTLMIQLALMGFAEFVLHLTRMNPDQMYLHQDCGYLSIAYFKFDIDEVSGDLDANRPVPFRLTPNIAEFLTSTGVTGPLTASMVATARCLVQPQYKLPSFLRAILRDEYITWHKKKQEETKPGVEPVDMEGEQLISMVNKAVSAIMNRLQNLATFEGAESRVSTLVMAATNNDNLCRMDPAWHPWL</sequence>
<name>A0ABD0JVY5_9CAEN</name>
<dbReference type="InterPro" id="IPR011990">
    <property type="entry name" value="TPR-like_helical_dom_sf"/>
</dbReference>
<dbReference type="InterPro" id="IPR014009">
    <property type="entry name" value="PIK_FAT"/>
</dbReference>
<dbReference type="InterPro" id="IPR003152">
    <property type="entry name" value="FATC_dom"/>
</dbReference>
<evidence type="ECO:0000256" key="1">
    <source>
        <dbReference type="ARBA" id="ARBA00007234"/>
    </source>
</evidence>
<feature type="compositionally biased region" description="Pro residues" evidence="2">
    <location>
        <begin position="3316"/>
        <end position="3326"/>
    </location>
</feature>
<feature type="compositionally biased region" description="Low complexity" evidence="2">
    <location>
        <begin position="484"/>
        <end position="517"/>
    </location>
</feature>
<feature type="compositionally biased region" description="Basic and acidic residues" evidence="2">
    <location>
        <begin position="545"/>
        <end position="554"/>
    </location>
</feature>